<reference evidence="1 2" key="1">
    <citation type="submission" date="2020-04" db="EMBL/GenBank/DDBJ databases">
        <authorList>
            <person name="Wallbank WR R."/>
            <person name="Pardo Diaz C."/>
            <person name="Kozak K."/>
            <person name="Martin S."/>
            <person name="Jiggins C."/>
            <person name="Moest M."/>
            <person name="Warren A I."/>
            <person name="Byers J.R.P. K."/>
            <person name="Montejo-Kovacevich G."/>
            <person name="Yen C E."/>
        </authorList>
    </citation>
    <scope>NUCLEOTIDE SEQUENCE [LARGE SCALE GENOMIC DNA]</scope>
</reference>
<dbReference type="EMBL" id="CADEBD010000381">
    <property type="protein sequence ID" value="CAB3252821.1"/>
    <property type="molecule type" value="Genomic_DNA"/>
</dbReference>
<dbReference type="OrthoDB" id="2196187at2759"/>
<comment type="caution">
    <text evidence="1">The sequence shown here is derived from an EMBL/GenBank/DDBJ whole genome shotgun (WGS) entry which is preliminary data.</text>
</comment>
<gene>
    <name evidence="1" type="ORF">APLA_LOCUS14132</name>
</gene>
<organism evidence="1 2">
    <name type="scientific">Arctia plantaginis</name>
    <name type="common">Wood tiger moth</name>
    <name type="synonym">Phalaena plantaginis</name>
    <dbReference type="NCBI Taxonomy" id="874455"/>
    <lineage>
        <taxon>Eukaryota</taxon>
        <taxon>Metazoa</taxon>
        <taxon>Ecdysozoa</taxon>
        <taxon>Arthropoda</taxon>
        <taxon>Hexapoda</taxon>
        <taxon>Insecta</taxon>
        <taxon>Pterygota</taxon>
        <taxon>Neoptera</taxon>
        <taxon>Endopterygota</taxon>
        <taxon>Lepidoptera</taxon>
        <taxon>Glossata</taxon>
        <taxon>Ditrysia</taxon>
        <taxon>Noctuoidea</taxon>
        <taxon>Erebidae</taxon>
        <taxon>Arctiinae</taxon>
        <taxon>Arctia</taxon>
    </lineage>
</organism>
<sequence length="132" mass="14322">MSGPNPISEVGYDCPPTFGTSSAQNMQENISLPSHGLETILSKLTDALLPRSNAPSHPFTVLVPLDPDDLNSDIEGWCRLTDAIIKGKNLKGLDLKAQLHCYQNTSQSISMGRYSRDFESSVLSSYAYSGSL</sequence>
<evidence type="ECO:0000313" key="1">
    <source>
        <dbReference type="EMBL" id="CAB3252821.1"/>
    </source>
</evidence>
<accession>A0A8S1AVZ0</accession>
<evidence type="ECO:0000313" key="2">
    <source>
        <dbReference type="Proteomes" id="UP000494256"/>
    </source>
</evidence>
<dbReference type="AlphaFoldDB" id="A0A8S1AVZ0"/>
<proteinExistence type="predicted"/>
<protein>
    <submittedName>
        <fullName evidence="1">Uncharacterized protein</fullName>
    </submittedName>
</protein>
<dbReference type="Proteomes" id="UP000494256">
    <property type="component" value="Unassembled WGS sequence"/>
</dbReference>
<name>A0A8S1AVZ0_ARCPL</name>